<evidence type="ECO:0000313" key="2">
    <source>
        <dbReference type="EMBL" id="NOH16360.1"/>
    </source>
</evidence>
<comment type="caution">
    <text evidence="2">The sequence shown here is derived from an EMBL/GenBank/DDBJ whole genome shotgun (WGS) entry which is preliminary data.</text>
</comment>
<sequence>MHFILLIIGIALIVLNIGIIKEEKTYKKENFNENLNIAHDNMDKNEAEIMKMRKEMGETFYSIQEEIQDLKTYIEKLEDKIQKECYEKPVETVIQNIDTLDEEKVDEEKVDEPEKVKVSNYNNVKIEEIKKLIDEGKNIEEICETLNMGKGEVLLIKDLYLE</sequence>
<name>A0A7Y3XYT8_CLOCO</name>
<feature type="coiled-coil region" evidence="1">
    <location>
        <begin position="28"/>
        <end position="83"/>
    </location>
</feature>
<keyword evidence="1" id="KW-0175">Coiled coil</keyword>
<accession>A0A7Y3XYT8</accession>
<protein>
    <submittedName>
        <fullName evidence="2">Uncharacterized protein</fullName>
    </submittedName>
</protein>
<dbReference type="Pfam" id="PF19610">
    <property type="entry name" value="DUF6115"/>
    <property type="match status" value="1"/>
</dbReference>
<evidence type="ECO:0000256" key="1">
    <source>
        <dbReference type="SAM" id="Coils"/>
    </source>
</evidence>
<organism evidence="2 3">
    <name type="scientific">Clostridium cochlearium</name>
    <dbReference type="NCBI Taxonomy" id="1494"/>
    <lineage>
        <taxon>Bacteria</taxon>
        <taxon>Bacillati</taxon>
        <taxon>Bacillota</taxon>
        <taxon>Clostridia</taxon>
        <taxon>Eubacteriales</taxon>
        <taxon>Clostridiaceae</taxon>
        <taxon>Clostridium</taxon>
    </lineage>
</organism>
<dbReference type="InterPro" id="IPR046118">
    <property type="entry name" value="DUF6115"/>
</dbReference>
<evidence type="ECO:0000313" key="3">
    <source>
        <dbReference type="Proteomes" id="UP000528432"/>
    </source>
</evidence>
<reference evidence="2 3" key="1">
    <citation type="submission" date="2020-05" db="EMBL/GenBank/DDBJ databases">
        <title>Draft genome sequence of Clostridium cochlearium strain AGROS13 isolated from a sheep dairy farm in New Zealand.</title>
        <authorList>
            <person name="Gupta T.B."/>
            <person name="Jauregui R."/>
            <person name="Risson A.N."/>
            <person name="Brightwell G."/>
            <person name="Maclean P."/>
        </authorList>
    </citation>
    <scope>NUCLEOTIDE SEQUENCE [LARGE SCALE GENOMIC DNA]</scope>
    <source>
        <strain evidence="2 3">AGROS13</strain>
    </source>
</reference>
<proteinExistence type="predicted"/>
<dbReference type="RefSeq" id="WP_171303539.1">
    <property type="nucleotide sequence ID" value="NZ_JABFIF010000015.1"/>
</dbReference>
<dbReference type="Proteomes" id="UP000528432">
    <property type="component" value="Unassembled WGS sequence"/>
</dbReference>
<dbReference type="AlphaFoldDB" id="A0A7Y3XYT8"/>
<dbReference type="EMBL" id="JABFIF010000015">
    <property type="protein sequence ID" value="NOH16360.1"/>
    <property type="molecule type" value="Genomic_DNA"/>
</dbReference>
<gene>
    <name evidence="2" type="ORF">HMJ28_08175</name>
</gene>